<dbReference type="OMA" id="YCRIMCE"/>
<evidence type="ECO:0000313" key="4">
    <source>
        <dbReference type="Proteomes" id="UP000277928"/>
    </source>
</evidence>
<dbReference type="Pfam" id="PF25096">
    <property type="entry name" value="DUF7808"/>
    <property type="match status" value="1"/>
</dbReference>
<evidence type="ECO:0000256" key="1">
    <source>
        <dbReference type="SAM" id="SignalP"/>
    </source>
</evidence>
<evidence type="ECO:0000313" key="3">
    <source>
        <dbReference type="EMBL" id="VDK76642.1"/>
    </source>
</evidence>
<feature type="signal peptide" evidence="1">
    <location>
        <begin position="1"/>
        <end position="23"/>
    </location>
</feature>
<feature type="chain" id="PRO_5018269935" description="DUF7808 domain-containing protein" evidence="1">
    <location>
        <begin position="24"/>
        <end position="173"/>
    </location>
</feature>
<organism evidence="3 4">
    <name type="scientific">Litomosoides sigmodontis</name>
    <name type="common">Filarial nematode worm</name>
    <dbReference type="NCBI Taxonomy" id="42156"/>
    <lineage>
        <taxon>Eukaryota</taxon>
        <taxon>Metazoa</taxon>
        <taxon>Ecdysozoa</taxon>
        <taxon>Nematoda</taxon>
        <taxon>Chromadorea</taxon>
        <taxon>Rhabditida</taxon>
        <taxon>Spirurina</taxon>
        <taxon>Spiruromorpha</taxon>
        <taxon>Filarioidea</taxon>
        <taxon>Onchocercidae</taxon>
        <taxon>Litomosoides</taxon>
    </lineage>
</organism>
<feature type="domain" description="DUF7808" evidence="2">
    <location>
        <begin position="29"/>
        <end position="155"/>
    </location>
</feature>
<dbReference type="OrthoDB" id="5796062at2759"/>
<evidence type="ECO:0000259" key="2">
    <source>
        <dbReference type="Pfam" id="PF25096"/>
    </source>
</evidence>
<protein>
    <recommendedName>
        <fullName evidence="2">DUF7808 domain-containing protein</fullName>
    </recommendedName>
</protein>
<gene>
    <name evidence="3" type="ORF">NLS_LOCUS3347</name>
</gene>
<sequence length="173" mass="20561">MDIRHQLQAMIIVSVVLLDISDAAPKKPYYWTTRKLECEAIAGHRVSRCALHNPESKAELNPLCYEETGEKGNETKIYCRIMCEESDDTSVLAKIPTWNHACNIHYNYMLERFREDWYLWRSGDCINTTITFEVRCGFARDSRIFYRQNQKLFEYDDSEDEQKRARNWRITFA</sequence>
<dbReference type="EMBL" id="UYRX01000179">
    <property type="protein sequence ID" value="VDK76642.1"/>
    <property type="molecule type" value="Genomic_DNA"/>
</dbReference>
<accession>A0A3P6SL88</accession>
<dbReference type="InterPro" id="IPR056710">
    <property type="entry name" value="DUF7808"/>
</dbReference>
<dbReference type="PANTHER" id="PTHR34493:SF1">
    <property type="entry name" value="SECRETED PROTEIN"/>
    <property type="match status" value="1"/>
</dbReference>
<reference evidence="3 4" key="1">
    <citation type="submission" date="2018-08" db="EMBL/GenBank/DDBJ databases">
        <authorList>
            <person name="Laetsch R D."/>
            <person name="Stevens L."/>
            <person name="Kumar S."/>
            <person name="Blaxter L. M."/>
        </authorList>
    </citation>
    <scope>NUCLEOTIDE SEQUENCE [LARGE SCALE GENOMIC DNA]</scope>
</reference>
<keyword evidence="4" id="KW-1185">Reference proteome</keyword>
<dbReference type="Proteomes" id="UP000277928">
    <property type="component" value="Unassembled WGS sequence"/>
</dbReference>
<name>A0A3P6SL88_LITSI</name>
<proteinExistence type="predicted"/>
<keyword evidence="1" id="KW-0732">Signal</keyword>
<dbReference type="PANTHER" id="PTHR34493">
    <property type="entry name" value="PROTEIN CBG13422-RELATED"/>
    <property type="match status" value="1"/>
</dbReference>
<dbReference type="AlphaFoldDB" id="A0A3P6SL88"/>